<keyword evidence="8" id="KW-0342">GTP-binding</keyword>
<keyword evidence="7 11" id="KW-1133">Transmembrane helix</keyword>
<dbReference type="Gene3D" id="3.40.50.300">
    <property type="entry name" value="P-loop containing nucleotide triphosphate hydrolases"/>
    <property type="match status" value="1"/>
</dbReference>
<evidence type="ECO:0000256" key="8">
    <source>
        <dbReference type="ARBA" id="ARBA00023134"/>
    </source>
</evidence>
<dbReference type="Pfam" id="PF09439">
    <property type="entry name" value="SRPRB"/>
    <property type="match status" value="1"/>
</dbReference>
<dbReference type="GO" id="GO:0005525">
    <property type="term" value="F:GTP binding"/>
    <property type="evidence" value="ECO:0007669"/>
    <property type="project" value="UniProtKB-KW"/>
</dbReference>
<organism evidence="12 13">
    <name type="scientific">Collybia nuda</name>
    <dbReference type="NCBI Taxonomy" id="64659"/>
    <lineage>
        <taxon>Eukaryota</taxon>
        <taxon>Fungi</taxon>
        <taxon>Dikarya</taxon>
        <taxon>Basidiomycota</taxon>
        <taxon>Agaricomycotina</taxon>
        <taxon>Agaricomycetes</taxon>
        <taxon>Agaricomycetidae</taxon>
        <taxon>Agaricales</taxon>
        <taxon>Tricholomatineae</taxon>
        <taxon>Clitocybaceae</taxon>
        <taxon>Collybia</taxon>
    </lineage>
</organism>
<dbReference type="InterPro" id="IPR024156">
    <property type="entry name" value="Small_GTPase_ARF"/>
</dbReference>
<name>A0A9P5YIU7_9AGAR</name>
<feature type="transmembrane region" description="Helical" evidence="11">
    <location>
        <begin position="6"/>
        <end position="27"/>
    </location>
</feature>
<dbReference type="InterPro" id="IPR027417">
    <property type="entry name" value="P-loop_NTPase"/>
</dbReference>
<evidence type="ECO:0000256" key="5">
    <source>
        <dbReference type="ARBA" id="ARBA00022741"/>
    </source>
</evidence>
<dbReference type="PANTHER" id="PTHR11711">
    <property type="entry name" value="ADP RIBOSYLATION FACTOR-RELATED"/>
    <property type="match status" value="1"/>
</dbReference>
<accession>A0A9P5YIU7</accession>
<keyword evidence="10 12" id="KW-0675">Receptor</keyword>
<evidence type="ECO:0000256" key="10">
    <source>
        <dbReference type="ARBA" id="ARBA00023170"/>
    </source>
</evidence>
<evidence type="ECO:0000256" key="3">
    <source>
        <dbReference type="ARBA" id="ARBA00020256"/>
    </source>
</evidence>
<comment type="caution">
    <text evidence="12">The sequence shown here is derived from an EMBL/GenBank/DDBJ whole genome shotgun (WGS) entry which is preliminary data.</text>
</comment>
<keyword evidence="6" id="KW-0256">Endoplasmic reticulum</keyword>
<keyword evidence="9 11" id="KW-0472">Membrane</keyword>
<gene>
    <name evidence="12" type="ORF">BDZ94DRAFT_1303895</name>
</gene>
<evidence type="ECO:0000256" key="6">
    <source>
        <dbReference type="ARBA" id="ARBA00022824"/>
    </source>
</evidence>
<comment type="similarity">
    <text evidence="2">Belongs to the SRP receptor beta subunit family.</text>
</comment>
<proteinExistence type="inferred from homology"/>
<dbReference type="InterPro" id="IPR019009">
    <property type="entry name" value="SRP_receptor_beta_su"/>
</dbReference>
<dbReference type="EMBL" id="MU150230">
    <property type="protein sequence ID" value="KAF9469424.1"/>
    <property type="molecule type" value="Genomic_DNA"/>
</dbReference>
<dbReference type="SUPFAM" id="SSF52540">
    <property type="entry name" value="P-loop containing nucleoside triphosphate hydrolases"/>
    <property type="match status" value="1"/>
</dbReference>
<evidence type="ECO:0000256" key="9">
    <source>
        <dbReference type="ARBA" id="ARBA00023136"/>
    </source>
</evidence>
<reference evidence="12" key="1">
    <citation type="submission" date="2020-11" db="EMBL/GenBank/DDBJ databases">
        <authorList>
            <consortium name="DOE Joint Genome Institute"/>
            <person name="Ahrendt S."/>
            <person name="Riley R."/>
            <person name="Andreopoulos W."/>
            <person name="Labutti K."/>
            <person name="Pangilinan J."/>
            <person name="Ruiz-Duenas F.J."/>
            <person name="Barrasa J.M."/>
            <person name="Sanchez-Garcia M."/>
            <person name="Camarero S."/>
            <person name="Miyauchi S."/>
            <person name="Serrano A."/>
            <person name="Linde D."/>
            <person name="Babiker R."/>
            <person name="Drula E."/>
            <person name="Ayuso-Fernandez I."/>
            <person name="Pacheco R."/>
            <person name="Padilla G."/>
            <person name="Ferreira P."/>
            <person name="Barriuso J."/>
            <person name="Kellner H."/>
            <person name="Castanera R."/>
            <person name="Alfaro M."/>
            <person name="Ramirez L."/>
            <person name="Pisabarro A.G."/>
            <person name="Kuo A."/>
            <person name="Tritt A."/>
            <person name="Lipzen A."/>
            <person name="He G."/>
            <person name="Yan M."/>
            <person name="Ng V."/>
            <person name="Cullen D."/>
            <person name="Martin F."/>
            <person name="Rosso M.-N."/>
            <person name="Henrissat B."/>
            <person name="Hibbett D."/>
            <person name="Martinez A.T."/>
            <person name="Grigoriev I.V."/>
        </authorList>
    </citation>
    <scope>NUCLEOTIDE SEQUENCE</scope>
    <source>
        <strain evidence="12">CBS 247.69</strain>
    </source>
</reference>
<dbReference type="GO" id="GO:0005789">
    <property type="term" value="C:endoplasmic reticulum membrane"/>
    <property type="evidence" value="ECO:0007669"/>
    <property type="project" value="UniProtKB-SubCell"/>
</dbReference>
<evidence type="ECO:0000256" key="2">
    <source>
        <dbReference type="ARBA" id="ARBA00005619"/>
    </source>
</evidence>
<protein>
    <recommendedName>
        <fullName evidence="3">Signal recognition particle receptor subunit beta</fullName>
    </recommendedName>
</protein>
<evidence type="ECO:0000256" key="1">
    <source>
        <dbReference type="ARBA" id="ARBA00004389"/>
    </source>
</evidence>
<evidence type="ECO:0000313" key="12">
    <source>
        <dbReference type="EMBL" id="KAF9469424.1"/>
    </source>
</evidence>
<evidence type="ECO:0000256" key="4">
    <source>
        <dbReference type="ARBA" id="ARBA00022692"/>
    </source>
</evidence>
<evidence type="ECO:0000256" key="11">
    <source>
        <dbReference type="SAM" id="Phobius"/>
    </source>
</evidence>
<dbReference type="Proteomes" id="UP000807353">
    <property type="component" value="Unassembled WGS sequence"/>
</dbReference>
<sequence>MLTPQTSKIAALSLLVAILALTALVIFNKRRTKSRGNVVLLLGAPDSGKTTILSTLHYGQALQTHTSLQMNVSLVSLSDKKTIRIVDIPGHPRVRDQFREHLDDAKAIVFAVDSSTISRTGPAVAEHLHNILHTITSLPPSQTLPSLAVLAHKSDLLRATSPSHSASKELAINRVKTILERELEKRRVSQSGGVGVEGLGAEGERAELGGLECNGDAGATFKFDDWEGGEVTFIGSSVSLEKSNQDTEKAEEDGLLSLREWLDDTM</sequence>
<keyword evidence="13" id="KW-1185">Reference proteome</keyword>
<dbReference type="OrthoDB" id="41266at2759"/>
<evidence type="ECO:0000313" key="13">
    <source>
        <dbReference type="Proteomes" id="UP000807353"/>
    </source>
</evidence>
<evidence type="ECO:0000256" key="7">
    <source>
        <dbReference type="ARBA" id="ARBA00022989"/>
    </source>
</evidence>
<keyword evidence="5" id="KW-0547">Nucleotide-binding</keyword>
<dbReference type="AlphaFoldDB" id="A0A9P5YIU7"/>
<keyword evidence="4 11" id="KW-0812">Transmembrane</keyword>
<comment type="subcellular location">
    <subcellularLocation>
        <location evidence="1">Endoplasmic reticulum membrane</location>
        <topology evidence="1">Single-pass membrane protein</topology>
    </subcellularLocation>
</comment>